<reference evidence="1 2" key="1">
    <citation type="submission" date="2017-12" db="EMBL/GenBank/DDBJ databases">
        <authorList>
            <person name="Pombert J.-F."/>
            <person name="Haag K.L."/>
            <person name="Ebert D."/>
        </authorList>
    </citation>
    <scope>NUCLEOTIDE SEQUENCE [LARGE SCALE GENOMIC DNA]</scope>
    <source>
        <strain evidence="1">IL-BN-2</strain>
    </source>
</reference>
<accession>A0A4Q9L244</accession>
<organism evidence="1 2">
    <name type="scientific">Hamiltosporidium magnivora</name>
    <dbReference type="NCBI Taxonomy" id="148818"/>
    <lineage>
        <taxon>Eukaryota</taxon>
        <taxon>Fungi</taxon>
        <taxon>Fungi incertae sedis</taxon>
        <taxon>Microsporidia</taxon>
        <taxon>Dubosqiidae</taxon>
        <taxon>Hamiltosporidium</taxon>
    </lineage>
</organism>
<name>A0A4Q9L244_9MICR</name>
<comment type="caution">
    <text evidence="1">The sequence shown here is derived from an EMBL/GenBank/DDBJ whole genome shotgun (WGS) entry which is preliminary data.</text>
</comment>
<proteinExistence type="predicted"/>
<sequence length="534" mass="63824">MFTLSPSNFSCLKKSLNKPIDLTEEINYSTKHLHKLISYNSTEISTIIESFNQINANISSIQNLNSSVSTFFRTFSLKYQNFMAEYNNNDRIYRRIENILKKVHSVDEIIYKLRQVDKTSLKYNSDPNNIYNTIIYIMDVEDTVHVFKDYLIYPDLLQCISKTKNGFTNKIKCLVDEYLCDICGKYEKIGNKEIKDMKNKEDIDNKNKYYMIFDEELPVYFKEFLLIYNIYISLNLKQKFVSYFNDKRKNLLFNLSNINQMIGFFVCEYYFIKEEGLLNLESKYDCCLKKIVSETIFDEKNKNLILNFYKILKNYGFEYTILEEEIKKQCYISMDGRFKELTQSNKEDENICVSKESINTYFYYFYDLILDVPQSKHELTDILLKYLDNLMNLSNLNKSEMKKNILNFTEKLKRNYKFTCLGKFKDENETLQREIKEIFKKTAFIKNKDLKDQNLKIIEIEKLLDIFDKISDKEDFSFGVNIVKESLNDIFNNPKYKDEYKRKIDGYIIVFYSYIEKKEPGCKNILEDIIKKIS</sequence>
<evidence type="ECO:0000313" key="1">
    <source>
        <dbReference type="EMBL" id="TBU01464.1"/>
    </source>
</evidence>
<evidence type="ECO:0000313" key="2">
    <source>
        <dbReference type="Proteomes" id="UP000293045"/>
    </source>
</evidence>
<dbReference type="EMBL" id="PIXR01001381">
    <property type="protein sequence ID" value="TBU01464.1"/>
    <property type="molecule type" value="Genomic_DNA"/>
</dbReference>
<dbReference type="VEuPathDB" id="MicrosporidiaDB:CWI39_1381p0020"/>
<protein>
    <submittedName>
        <fullName evidence="1">Uncharacterized protein</fullName>
    </submittedName>
</protein>
<dbReference type="VEuPathDB" id="MicrosporidiaDB:CWI36_0710p0010"/>
<dbReference type="Proteomes" id="UP000293045">
    <property type="component" value="Unassembled WGS sequence"/>
</dbReference>
<dbReference type="AlphaFoldDB" id="A0A4Q9L244"/>
<gene>
    <name evidence="1" type="ORF">CWI39_1381p0020</name>
</gene>